<name>A0A1A8RH38_9TELE</name>
<dbReference type="EMBL" id="HAEI01008317">
    <property type="protein sequence ID" value="SBS04698.1"/>
    <property type="molecule type" value="Transcribed_RNA"/>
</dbReference>
<feature type="non-terminal residue" evidence="1">
    <location>
        <position position="1"/>
    </location>
</feature>
<dbReference type="AlphaFoldDB" id="A0A1A8RH38"/>
<feature type="non-terminal residue" evidence="1">
    <location>
        <position position="49"/>
    </location>
</feature>
<proteinExistence type="predicted"/>
<organism evidence="1">
    <name type="scientific">Nothobranchius rachovii</name>
    <name type="common">bluefin notho</name>
    <dbReference type="NCBI Taxonomy" id="451742"/>
    <lineage>
        <taxon>Eukaryota</taxon>
        <taxon>Metazoa</taxon>
        <taxon>Chordata</taxon>
        <taxon>Craniata</taxon>
        <taxon>Vertebrata</taxon>
        <taxon>Euteleostomi</taxon>
        <taxon>Actinopterygii</taxon>
        <taxon>Neopterygii</taxon>
        <taxon>Teleostei</taxon>
        <taxon>Neoteleostei</taxon>
        <taxon>Acanthomorphata</taxon>
        <taxon>Ovalentaria</taxon>
        <taxon>Atherinomorphae</taxon>
        <taxon>Cyprinodontiformes</taxon>
        <taxon>Nothobranchiidae</taxon>
        <taxon>Nothobranchius</taxon>
    </lineage>
</organism>
<sequence>VRHPLAVAGGTMAASVHHSHLCQYAPEQPWLHCSSSPPVCEWVKCLGGL</sequence>
<protein>
    <submittedName>
        <fullName evidence="1">Uncharacterized protein</fullName>
    </submittedName>
</protein>
<accession>A0A1A8RH38</accession>
<reference evidence="1" key="1">
    <citation type="submission" date="2016-05" db="EMBL/GenBank/DDBJ databases">
        <authorList>
            <person name="Lavstsen T."/>
            <person name="Jespersen J.S."/>
        </authorList>
    </citation>
    <scope>NUCLEOTIDE SEQUENCE</scope>
    <source>
        <tissue evidence="1">Brain</tissue>
    </source>
</reference>
<reference evidence="1" key="2">
    <citation type="submission" date="2016-06" db="EMBL/GenBank/DDBJ databases">
        <title>The genome of a short-lived fish provides insights into sex chromosome evolution and the genetic control of aging.</title>
        <authorList>
            <person name="Reichwald K."/>
            <person name="Felder M."/>
            <person name="Petzold A."/>
            <person name="Koch P."/>
            <person name="Groth M."/>
            <person name="Platzer M."/>
        </authorList>
    </citation>
    <scope>NUCLEOTIDE SEQUENCE</scope>
    <source>
        <tissue evidence="1">Brain</tissue>
    </source>
</reference>
<evidence type="ECO:0000313" key="1">
    <source>
        <dbReference type="EMBL" id="SBS04698.1"/>
    </source>
</evidence>
<gene>
    <name evidence="1" type="primary">Nfu_g_1_004993</name>
</gene>